<dbReference type="PANTHER" id="PTHR30353">
    <property type="entry name" value="INNER MEMBRANE PROTEIN DEDA-RELATED"/>
    <property type="match status" value="1"/>
</dbReference>
<organism evidence="10 11">
    <name type="scientific">Actinospica durhamensis</name>
    <dbReference type="NCBI Taxonomy" id="1508375"/>
    <lineage>
        <taxon>Bacteria</taxon>
        <taxon>Bacillati</taxon>
        <taxon>Actinomycetota</taxon>
        <taxon>Actinomycetes</taxon>
        <taxon>Catenulisporales</taxon>
        <taxon>Actinospicaceae</taxon>
        <taxon>Actinospica</taxon>
    </lineage>
</organism>
<dbReference type="RefSeq" id="WP_212529488.1">
    <property type="nucleotide sequence ID" value="NZ_JAGSOG010000077.1"/>
</dbReference>
<feature type="domain" description="VTT" evidence="9">
    <location>
        <begin position="41"/>
        <end position="173"/>
    </location>
</feature>
<dbReference type="Proteomes" id="UP000675781">
    <property type="component" value="Unassembled WGS sequence"/>
</dbReference>
<dbReference type="Pfam" id="PF09335">
    <property type="entry name" value="VTT_dom"/>
    <property type="match status" value="1"/>
</dbReference>
<proteinExistence type="inferred from homology"/>
<comment type="similarity">
    <text evidence="2 7">Belongs to the DedA family.</text>
</comment>
<feature type="transmembrane region" description="Helical" evidence="7">
    <location>
        <begin position="153"/>
        <end position="173"/>
    </location>
</feature>
<gene>
    <name evidence="10" type="ORF">KDL01_16995</name>
</gene>
<reference evidence="10" key="1">
    <citation type="submission" date="2021-04" db="EMBL/GenBank/DDBJ databases">
        <title>Genome based classification of Actinospica acidithermotolerans sp. nov., an actinobacterium isolated from an Indonesian hot spring.</title>
        <authorList>
            <person name="Kusuma A.B."/>
            <person name="Putra K.E."/>
            <person name="Nafisah S."/>
            <person name="Loh J."/>
            <person name="Nouioui I."/>
            <person name="Goodfellow M."/>
        </authorList>
    </citation>
    <scope>NUCLEOTIDE SEQUENCE</scope>
    <source>
        <strain evidence="10">CSCA 57</strain>
    </source>
</reference>
<name>A0A941IPC3_9ACTN</name>
<keyword evidence="6 7" id="KW-0472">Membrane</keyword>
<evidence type="ECO:0000256" key="4">
    <source>
        <dbReference type="ARBA" id="ARBA00022692"/>
    </source>
</evidence>
<dbReference type="PANTHER" id="PTHR30353:SF0">
    <property type="entry name" value="TRANSMEMBRANE PROTEIN"/>
    <property type="match status" value="1"/>
</dbReference>
<feature type="region of interest" description="Disordered" evidence="8">
    <location>
        <begin position="235"/>
        <end position="256"/>
    </location>
</feature>
<dbReference type="GO" id="GO:0005886">
    <property type="term" value="C:plasma membrane"/>
    <property type="evidence" value="ECO:0007669"/>
    <property type="project" value="UniProtKB-SubCell"/>
</dbReference>
<keyword evidence="3 7" id="KW-1003">Cell membrane</keyword>
<evidence type="ECO:0000259" key="9">
    <source>
        <dbReference type="Pfam" id="PF09335"/>
    </source>
</evidence>
<evidence type="ECO:0000313" key="11">
    <source>
        <dbReference type="Proteomes" id="UP000675781"/>
    </source>
</evidence>
<feature type="transmembrane region" description="Helical" evidence="7">
    <location>
        <begin position="12"/>
        <end position="40"/>
    </location>
</feature>
<evidence type="ECO:0000313" key="10">
    <source>
        <dbReference type="EMBL" id="MBR7834974.1"/>
    </source>
</evidence>
<dbReference type="EMBL" id="JAGSOG010000077">
    <property type="protein sequence ID" value="MBR7834974.1"/>
    <property type="molecule type" value="Genomic_DNA"/>
</dbReference>
<evidence type="ECO:0000256" key="1">
    <source>
        <dbReference type="ARBA" id="ARBA00004651"/>
    </source>
</evidence>
<keyword evidence="11" id="KW-1185">Reference proteome</keyword>
<evidence type="ECO:0000256" key="7">
    <source>
        <dbReference type="RuleBase" id="RU367016"/>
    </source>
</evidence>
<dbReference type="InterPro" id="IPR032816">
    <property type="entry name" value="VTT_dom"/>
</dbReference>
<evidence type="ECO:0000256" key="2">
    <source>
        <dbReference type="ARBA" id="ARBA00010792"/>
    </source>
</evidence>
<feature type="transmembrane region" description="Helical" evidence="7">
    <location>
        <begin position="67"/>
        <end position="89"/>
    </location>
</feature>
<evidence type="ECO:0000256" key="3">
    <source>
        <dbReference type="ARBA" id="ARBA00022475"/>
    </source>
</evidence>
<keyword evidence="4 7" id="KW-0812">Transmembrane</keyword>
<comment type="caution">
    <text evidence="10">The sequence shown here is derived from an EMBL/GenBank/DDBJ whole genome shotgun (WGS) entry which is preliminary data.</text>
</comment>
<accession>A0A941IPC3</accession>
<feature type="transmembrane region" description="Helical" evidence="7">
    <location>
        <begin position="185"/>
        <end position="204"/>
    </location>
</feature>
<dbReference type="AlphaFoldDB" id="A0A941IPC3"/>
<dbReference type="InterPro" id="IPR032818">
    <property type="entry name" value="DedA-like"/>
</dbReference>
<evidence type="ECO:0000256" key="6">
    <source>
        <dbReference type="ARBA" id="ARBA00023136"/>
    </source>
</evidence>
<evidence type="ECO:0000256" key="5">
    <source>
        <dbReference type="ARBA" id="ARBA00022989"/>
    </source>
</evidence>
<evidence type="ECO:0000256" key="8">
    <source>
        <dbReference type="SAM" id="MobiDB-lite"/>
    </source>
</evidence>
<keyword evidence="5 7" id="KW-1133">Transmembrane helix</keyword>
<protein>
    <submittedName>
        <fullName evidence="10">DedA family protein</fullName>
    </submittedName>
</protein>
<sequence>MTTIHALNILSPASLISTFGVAGVLVIIFVELAVIVGFFLPGDSLLFVAGIASSSAADKLVGAHMNFAALLIATPIVAIIGSQIGHYVGARFGRRLFDRPDTRFFKRKYAVRAEFYFNKYGGAKAVLVSRFIVGVRTFVNPLAGMLDMPARTFFLWSAIGNVVWVELMLVLGYELGDKIKGSIDSTILPIALVVAVITLIPLALEMNKERKAARRGEQTELQVFEREHERAYLERVGQQSDDIQDAVSTAGARHRK</sequence>
<comment type="subcellular location">
    <subcellularLocation>
        <location evidence="1 7">Cell membrane</location>
        <topology evidence="1 7">Multi-pass membrane protein</topology>
    </subcellularLocation>
</comment>